<dbReference type="EMBL" id="MABE01000061">
    <property type="protein sequence ID" value="OUS41428.1"/>
    <property type="molecule type" value="Genomic_DNA"/>
</dbReference>
<gene>
    <name evidence="1" type="ORF">A9R00_00980</name>
</gene>
<sequence>MSERFPDIEVYLLKAEAAEIHNWLSSQFSQVEEQKNSARSVQWLVDGMEVLFTLNSNKNFASLWFKENKTPWNNDLECGRAVHAALEKEVRCSNATWQETDEGPAWTKLIRGEEKDLDWD</sequence>
<dbReference type="Proteomes" id="UP000227088">
    <property type="component" value="Unassembled WGS sequence"/>
</dbReference>
<dbReference type="AlphaFoldDB" id="A0A1Y5HVU9"/>
<name>A0A1Y5HVU9_OLEAN</name>
<protein>
    <submittedName>
        <fullName evidence="1">Uncharacterized protein</fullName>
    </submittedName>
</protein>
<reference evidence="2" key="1">
    <citation type="journal article" date="2017" name="Proc. Natl. Acad. Sci. U.S.A.">
        <title>Simulation of Deepwater Horizon oil plume reveals substrate specialization within a complex community of hydrocarbon degraders.</title>
        <authorList>
            <person name="Hu P."/>
            <person name="Dubinsky E.A."/>
            <person name="Probst A.J."/>
            <person name="Wang J."/>
            <person name="Sieber C.M.K."/>
            <person name="Tom L.M."/>
            <person name="Gardinali P."/>
            <person name="Banfield J.F."/>
            <person name="Atlas R.M."/>
            <person name="Andersen G.L."/>
        </authorList>
    </citation>
    <scope>NUCLEOTIDE SEQUENCE [LARGE SCALE GENOMIC DNA]</scope>
</reference>
<proteinExistence type="predicted"/>
<evidence type="ECO:0000313" key="1">
    <source>
        <dbReference type="EMBL" id="OUS41428.1"/>
    </source>
</evidence>
<comment type="caution">
    <text evidence="1">The sequence shown here is derived from an EMBL/GenBank/DDBJ whole genome shotgun (WGS) entry which is preliminary data.</text>
</comment>
<evidence type="ECO:0000313" key="2">
    <source>
        <dbReference type="Proteomes" id="UP000227088"/>
    </source>
</evidence>
<organism evidence="1 2">
    <name type="scientific">Oleispira antarctica</name>
    <dbReference type="NCBI Taxonomy" id="188908"/>
    <lineage>
        <taxon>Bacteria</taxon>
        <taxon>Pseudomonadati</taxon>
        <taxon>Pseudomonadota</taxon>
        <taxon>Gammaproteobacteria</taxon>
        <taxon>Oceanospirillales</taxon>
        <taxon>Oceanospirillaceae</taxon>
        <taxon>Oleispira</taxon>
    </lineage>
</organism>
<accession>A0A1Y5HVU9</accession>